<protein>
    <submittedName>
        <fullName evidence="2">Fumarate reductase/succinate dehydrogenase flavoprotein subunit</fullName>
    </submittedName>
</protein>
<dbReference type="AlphaFoldDB" id="A0A523QH88"/>
<dbReference type="GO" id="GO:0005886">
    <property type="term" value="C:plasma membrane"/>
    <property type="evidence" value="ECO:0007669"/>
    <property type="project" value="TreeGrafter"/>
</dbReference>
<gene>
    <name evidence="2" type="ORF">E3J95_05830</name>
</gene>
<dbReference type="GO" id="GO:0009061">
    <property type="term" value="P:anaerobic respiration"/>
    <property type="evidence" value="ECO:0007669"/>
    <property type="project" value="TreeGrafter"/>
</dbReference>
<dbReference type="InterPro" id="IPR030664">
    <property type="entry name" value="SdhA/FrdA/AprA"/>
</dbReference>
<dbReference type="InterPro" id="IPR015939">
    <property type="entry name" value="Fum_Rdtase/Succ_DH_flav-like_C"/>
</dbReference>
<reference evidence="2 3" key="1">
    <citation type="submission" date="2019-03" db="EMBL/GenBank/DDBJ databases">
        <title>Metabolic potential of uncultured bacteria and archaea associated with petroleum seepage in deep-sea sediments.</title>
        <authorList>
            <person name="Dong X."/>
            <person name="Hubert C."/>
        </authorList>
    </citation>
    <scope>NUCLEOTIDE SEQUENCE [LARGE SCALE GENOMIC DNA]</scope>
    <source>
        <strain evidence="2">E44_bin92</strain>
    </source>
</reference>
<name>A0A523QH88_UNCAE</name>
<organism evidence="2 3">
    <name type="scientific">Aerophobetes bacterium</name>
    <dbReference type="NCBI Taxonomy" id="2030807"/>
    <lineage>
        <taxon>Bacteria</taxon>
        <taxon>Candidatus Aerophobota</taxon>
    </lineage>
</organism>
<dbReference type="PANTHER" id="PTHR11632">
    <property type="entry name" value="SUCCINATE DEHYDROGENASE 2 FLAVOPROTEIN SUBUNIT"/>
    <property type="match status" value="1"/>
</dbReference>
<feature type="non-terminal residue" evidence="2">
    <location>
        <position position="1"/>
    </location>
</feature>
<evidence type="ECO:0000313" key="3">
    <source>
        <dbReference type="Proteomes" id="UP000320781"/>
    </source>
</evidence>
<evidence type="ECO:0000259" key="1">
    <source>
        <dbReference type="Pfam" id="PF02910"/>
    </source>
</evidence>
<dbReference type="PANTHER" id="PTHR11632:SF51">
    <property type="entry name" value="SUCCINATE DEHYDROGENASE [UBIQUINONE] FLAVOPROTEIN SUBUNIT, MITOCHONDRIAL"/>
    <property type="match status" value="1"/>
</dbReference>
<dbReference type="Gene3D" id="1.20.58.100">
    <property type="entry name" value="Fumarate reductase/succinate dehydrogenase flavoprotein-like, C-terminal domain"/>
    <property type="match status" value="1"/>
</dbReference>
<proteinExistence type="predicted"/>
<dbReference type="SUPFAM" id="SSF46977">
    <property type="entry name" value="Succinate dehydrogenase/fumarate reductase flavoprotein C-terminal domain"/>
    <property type="match status" value="1"/>
</dbReference>
<dbReference type="GO" id="GO:0050660">
    <property type="term" value="F:flavin adenine dinucleotide binding"/>
    <property type="evidence" value="ECO:0007669"/>
    <property type="project" value="TreeGrafter"/>
</dbReference>
<accession>A0A523QH88</accession>
<dbReference type="GO" id="GO:0000104">
    <property type="term" value="F:succinate dehydrogenase activity"/>
    <property type="evidence" value="ECO:0007669"/>
    <property type="project" value="TreeGrafter"/>
</dbReference>
<sequence>FESSSQKGISPGKLKHRIKKVMWDDVSLFRTGSGLRRALEEVDKMRREDLPRLCLTTKSRRFNRELLEALEVENLLMVCESIIRPAILREESRGAHYRTDYSELDNTNWLRHIAVGLKEGEFRLDFKPVDLSEIKPEEVK</sequence>
<dbReference type="GO" id="GO:0009055">
    <property type="term" value="F:electron transfer activity"/>
    <property type="evidence" value="ECO:0007669"/>
    <property type="project" value="TreeGrafter"/>
</dbReference>
<dbReference type="EMBL" id="SOKU01000285">
    <property type="protein sequence ID" value="TES84857.1"/>
    <property type="molecule type" value="Genomic_DNA"/>
</dbReference>
<comment type="caution">
    <text evidence="2">The sequence shown here is derived from an EMBL/GenBank/DDBJ whole genome shotgun (WGS) entry which is preliminary data.</text>
</comment>
<feature type="domain" description="Fumarate reductase/succinate dehydrogenase flavoprotein-like C-terminal" evidence="1">
    <location>
        <begin position="16"/>
        <end position="138"/>
    </location>
</feature>
<dbReference type="Pfam" id="PF02910">
    <property type="entry name" value="Succ_DH_flav_C"/>
    <property type="match status" value="1"/>
</dbReference>
<dbReference type="Proteomes" id="UP000320781">
    <property type="component" value="Unassembled WGS sequence"/>
</dbReference>
<evidence type="ECO:0000313" key="2">
    <source>
        <dbReference type="EMBL" id="TES84857.1"/>
    </source>
</evidence>
<dbReference type="InterPro" id="IPR037099">
    <property type="entry name" value="Fum_R/Succ_DH_flav-like_C_sf"/>
</dbReference>